<dbReference type="GeneID" id="17109631"/>
<evidence type="ECO:0000256" key="5">
    <source>
        <dbReference type="ARBA" id="ARBA00023002"/>
    </source>
</evidence>
<dbReference type="RefSeq" id="WP_022540816.1">
    <property type="nucleotide sequence ID" value="NC_022521.1"/>
</dbReference>
<name>U3TBW6_9CREN</name>
<keyword evidence="4" id="KW-0049">Antioxidant</keyword>
<evidence type="ECO:0000256" key="1">
    <source>
        <dbReference type="ARBA" id="ARBA00011245"/>
    </source>
</evidence>
<evidence type="ECO:0000256" key="2">
    <source>
        <dbReference type="ARBA" id="ARBA00013017"/>
    </source>
</evidence>
<dbReference type="SUPFAM" id="SSF52833">
    <property type="entry name" value="Thioredoxin-like"/>
    <property type="match status" value="1"/>
</dbReference>
<dbReference type="OrthoDB" id="145578at2157"/>
<keyword evidence="14" id="KW-1185">Reference proteome</keyword>
<dbReference type="KEGG" id="acj:ACAM_0066"/>
<sequence length="163" mass="18087">MPSIGDKAPDFEGVAHTGDKIRLSDFKGKIVVLYFYPRAMTPGCTREGVRFNELLDEFEKMGAVVIGVSTDSVEKNSRFAEKHGFRFKLVSDEKGEIGRKYGVVKGEGENMAAERVTFVIDRDGTIRAILKNIRPAEKHADLALEEVKKLVIGREAQSAGEVR</sequence>
<dbReference type="GO" id="GO:0034599">
    <property type="term" value="P:cellular response to oxidative stress"/>
    <property type="evidence" value="ECO:0007669"/>
    <property type="project" value="TreeGrafter"/>
</dbReference>
<dbReference type="STRING" id="1198449.ACAM_0066"/>
<dbReference type="Proteomes" id="UP000016887">
    <property type="component" value="Chromosome"/>
</dbReference>
<keyword evidence="7" id="KW-0676">Redox-active center</keyword>
<dbReference type="PIRSF" id="PIRSF000239">
    <property type="entry name" value="AHPC"/>
    <property type="match status" value="1"/>
</dbReference>
<dbReference type="CDD" id="cd03017">
    <property type="entry name" value="PRX_BCP"/>
    <property type="match status" value="1"/>
</dbReference>
<dbReference type="Gene3D" id="3.40.30.10">
    <property type="entry name" value="Glutaredoxin"/>
    <property type="match status" value="1"/>
</dbReference>
<evidence type="ECO:0000259" key="12">
    <source>
        <dbReference type="PROSITE" id="PS51352"/>
    </source>
</evidence>
<proteinExistence type="inferred from homology"/>
<evidence type="ECO:0000256" key="9">
    <source>
        <dbReference type="ARBA" id="ARBA00038489"/>
    </source>
</evidence>
<keyword evidence="3 13" id="KW-0575">Peroxidase</keyword>
<dbReference type="eggNOG" id="arCOG00310">
    <property type="taxonomic scope" value="Archaea"/>
</dbReference>
<dbReference type="PROSITE" id="PS51352">
    <property type="entry name" value="THIOREDOXIN_2"/>
    <property type="match status" value="1"/>
</dbReference>
<evidence type="ECO:0000256" key="4">
    <source>
        <dbReference type="ARBA" id="ARBA00022862"/>
    </source>
</evidence>
<dbReference type="PANTHER" id="PTHR42801:SF4">
    <property type="entry name" value="AHPC_TSA FAMILY PROTEIN"/>
    <property type="match status" value="1"/>
</dbReference>
<dbReference type="FunFam" id="3.40.30.10:FF:000007">
    <property type="entry name" value="Thioredoxin-dependent thiol peroxidase"/>
    <property type="match status" value="1"/>
</dbReference>
<organism evidence="13 14">
    <name type="scientific">Aeropyrum camini SY1 = JCM 12091</name>
    <dbReference type="NCBI Taxonomy" id="1198449"/>
    <lineage>
        <taxon>Archaea</taxon>
        <taxon>Thermoproteota</taxon>
        <taxon>Thermoprotei</taxon>
        <taxon>Desulfurococcales</taxon>
        <taxon>Desulfurococcaceae</taxon>
        <taxon>Aeropyrum</taxon>
    </lineage>
</organism>
<dbReference type="Pfam" id="PF00578">
    <property type="entry name" value="AhpC-TSA"/>
    <property type="match status" value="1"/>
</dbReference>
<gene>
    <name evidence="13" type="ORF">ACAM_0066</name>
</gene>
<dbReference type="InterPro" id="IPR013766">
    <property type="entry name" value="Thioredoxin_domain"/>
</dbReference>
<keyword evidence="5" id="KW-0560">Oxidoreductase</keyword>
<dbReference type="EMBL" id="AP012489">
    <property type="protein sequence ID" value="BAN89535.1"/>
    <property type="molecule type" value="Genomic_DNA"/>
</dbReference>
<evidence type="ECO:0000256" key="6">
    <source>
        <dbReference type="ARBA" id="ARBA00023157"/>
    </source>
</evidence>
<dbReference type="InterPro" id="IPR024706">
    <property type="entry name" value="Peroxiredoxin_AhpC-typ"/>
</dbReference>
<dbReference type="EC" id="1.11.1.24" evidence="2"/>
<evidence type="ECO:0000256" key="3">
    <source>
        <dbReference type="ARBA" id="ARBA00022559"/>
    </source>
</evidence>
<comment type="similarity">
    <text evidence="9">Belongs to the peroxiredoxin family. BCP/PrxQ subfamily.</text>
</comment>
<evidence type="ECO:0000313" key="13">
    <source>
        <dbReference type="EMBL" id="BAN89535.1"/>
    </source>
</evidence>
<evidence type="ECO:0000313" key="14">
    <source>
        <dbReference type="Proteomes" id="UP000016887"/>
    </source>
</evidence>
<dbReference type="GO" id="GO:0008379">
    <property type="term" value="F:thioredoxin peroxidase activity"/>
    <property type="evidence" value="ECO:0007669"/>
    <property type="project" value="TreeGrafter"/>
</dbReference>
<dbReference type="InterPro" id="IPR036249">
    <property type="entry name" value="Thioredoxin-like_sf"/>
</dbReference>
<accession>U3TBW6</accession>
<dbReference type="PATRIC" id="fig|1198449.6.peg.69"/>
<dbReference type="GO" id="GO:0045454">
    <property type="term" value="P:cell redox homeostasis"/>
    <property type="evidence" value="ECO:0007669"/>
    <property type="project" value="TreeGrafter"/>
</dbReference>
<keyword evidence="6" id="KW-1015">Disulfide bond</keyword>
<feature type="domain" description="Thioredoxin" evidence="12">
    <location>
        <begin position="2"/>
        <end position="152"/>
    </location>
</feature>
<feature type="active site" description="Cysteine sulfenic acid (-SOH) intermediate; for peroxidase activity" evidence="11">
    <location>
        <position position="44"/>
    </location>
</feature>
<reference evidence="13 14" key="1">
    <citation type="journal article" date="2013" name="Appl. Environ. Microbiol.">
        <title>Variation of the Virus-Related Elements within Syntenic Genomes of the Hyperthermophilic Archaeon Aeropyrum.</title>
        <authorList>
            <person name="Daifuku T."/>
            <person name="Yoshida T."/>
            <person name="Kitamura T."/>
            <person name="Kawaichi S."/>
            <person name="Inoue T."/>
            <person name="Nomura K."/>
            <person name="Yoshida Y."/>
            <person name="Kuno S."/>
            <person name="Sako Y."/>
        </authorList>
    </citation>
    <scope>NUCLEOTIDE SEQUENCE [LARGE SCALE GENOMIC DNA]</scope>
    <source>
        <strain evidence="13 14">SY1</strain>
    </source>
</reference>
<dbReference type="GO" id="GO:0005737">
    <property type="term" value="C:cytoplasm"/>
    <property type="evidence" value="ECO:0007669"/>
    <property type="project" value="TreeGrafter"/>
</dbReference>
<comment type="catalytic activity">
    <reaction evidence="10">
        <text>a hydroperoxide + [thioredoxin]-dithiol = an alcohol + [thioredoxin]-disulfide + H2O</text>
        <dbReference type="Rhea" id="RHEA:62620"/>
        <dbReference type="Rhea" id="RHEA-COMP:10698"/>
        <dbReference type="Rhea" id="RHEA-COMP:10700"/>
        <dbReference type="ChEBI" id="CHEBI:15377"/>
        <dbReference type="ChEBI" id="CHEBI:29950"/>
        <dbReference type="ChEBI" id="CHEBI:30879"/>
        <dbReference type="ChEBI" id="CHEBI:35924"/>
        <dbReference type="ChEBI" id="CHEBI:50058"/>
        <dbReference type="EC" id="1.11.1.24"/>
    </reaction>
</comment>
<protein>
    <recommendedName>
        <fullName evidence="2">thioredoxin-dependent peroxiredoxin</fullName>
        <ecNumber evidence="2">1.11.1.24</ecNumber>
    </recommendedName>
    <alternativeName>
        <fullName evidence="8">Thioredoxin peroxidase</fullName>
    </alternativeName>
</protein>
<dbReference type="InterPro" id="IPR000866">
    <property type="entry name" value="AhpC/TSA"/>
</dbReference>
<evidence type="ECO:0000256" key="10">
    <source>
        <dbReference type="ARBA" id="ARBA00049091"/>
    </source>
</evidence>
<evidence type="ECO:0000256" key="7">
    <source>
        <dbReference type="ARBA" id="ARBA00023284"/>
    </source>
</evidence>
<evidence type="ECO:0000256" key="11">
    <source>
        <dbReference type="PIRSR" id="PIRSR000239-1"/>
    </source>
</evidence>
<comment type="subunit">
    <text evidence="1">Monomer.</text>
</comment>
<dbReference type="PANTHER" id="PTHR42801">
    <property type="entry name" value="THIOREDOXIN-DEPENDENT PEROXIDE REDUCTASE"/>
    <property type="match status" value="1"/>
</dbReference>
<dbReference type="AlphaFoldDB" id="U3TBW6"/>
<evidence type="ECO:0000256" key="8">
    <source>
        <dbReference type="ARBA" id="ARBA00032824"/>
    </source>
</evidence>
<dbReference type="InterPro" id="IPR050924">
    <property type="entry name" value="Peroxiredoxin_BCP/PrxQ"/>
</dbReference>